<evidence type="ECO:0000313" key="2">
    <source>
        <dbReference type="Proteomes" id="UP000000442"/>
    </source>
</evidence>
<dbReference type="EMBL" id="CP001087">
    <property type="protein sequence ID" value="ACN17413.1"/>
    <property type="molecule type" value="Genomic_DNA"/>
</dbReference>
<organism evidence="1 2">
    <name type="scientific">Desulforapulum autotrophicum (strain ATCC 43914 / DSM 3382 / VKM B-1955 / HRM2)</name>
    <name type="common">Desulfobacterium autotrophicum</name>
    <dbReference type="NCBI Taxonomy" id="177437"/>
    <lineage>
        <taxon>Bacteria</taxon>
        <taxon>Pseudomonadati</taxon>
        <taxon>Thermodesulfobacteriota</taxon>
        <taxon>Desulfobacteria</taxon>
        <taxon>Desulfobacterales</taxon>
        <taxon>Desulfobacteraceae</taxon>
        <taxon>Desulforapulum</taxon>
    </lineage>
</organism>
<keyword evidence="2" id="KW-1185">Reference proteome</keyword>
<dbReference type="STRING" id="177437.HRM2_43570"/>
<evidence type="ECO:0000313" key="1">
    <source>
        <dbReference type="EMBL" id="ACN17413.1"/>
    </source>
</evidence>
<sequence length="59" mass="6524">MPGAVLGLAEEVQAAIGCPALENLLRFNIPDLTIDLFSLFYCVELMVAVLDYEHESIRV</sequence>
<protein>
    <submittedName>
        <fullName evidence="1">Uncharacterized protein</fullName>
    </submittedName>
</protein>
<dbReference type="KEGG" id="dat:HRM2_43570"/>
<accession>C0QDZ2</accession>
<proteinExistence type="predicted"/>
<dbReference type="Proteomes" id="UP000000442">
    <property type="component" value="Chromosome"/>
</dbReference>
<dbReference type="HOGENOM" id="CLU_2952832_0_0_7"/>
<reference evidence="1 2" key="1">
    <citation type="journal article" date="2009" name="Environ. Microbiol.">
        <title>Genome sequence of Desulfobacterium autotrophicum HRM2, a marine sulfate reducer oxidizing organic carbon completely to carbon dioxide.</title>
        <authorList>
            <person name="Strittmatter A.W."/>
            <person name="Liesegang H."/>
            <person name="Rabus R."/>
            <person name="Decker I."/>
            <person name="Amann J."/>
            <person name="Andres S."/>
            <person name="Henne A."/>
            <person name="Fricke W.F."/>
            <person name="Martinez-Arias R."/>
            <person name="Bartels D."/>
            <person name="Goesmann A."/>
            <person name="Krause L."/>
            <person name="Puehler A."/>
            <person name="Klenk H.P."/>
            <person name="Richter M."/>
            <person name="Schuler M."/>
            <person name="Gloeckner F.O."/>
            <person name="Meyerdierks A."/>
            <person name="Gottschalk G."/>
            <person name="Amann R."/>
        </authorList>
    </citation>
    <scope>NUCLEOTIDE SEQUENCE [LARGE SCALE GENOMIC DNA]</scope>
    <source>
        <strain evidence="2">ATCC 43914 / DSM 3382 / HRM2</strain>
    </source>
</reference>
<dbReference type="AlphaFoldDB" id="C0QDZ2"/>
<name>C0QDZ2_DESAH</name>
<gene>
    <name evidence="1" type="ordered locus">HRM2_43570</name>
</gene>